<gene>
    <name evidence="2" type="ORF">A3I40_04010</name>
</gene>
<accession>A0A1F7VA54</accession>
<name>A0A1F7VA54_9BACT</name>
<dbReference type="CDD" id="cd01144">
    <property type="entry name" value="BtuF"/>
    <property type="match status" value="1"/>
</dbReference>
<organism evidence="2 3">
    <name type="scientific">Candidatus Uhrbacteria bacterium RIFCSPLOWO2_02_FULL_48_12</name>
    <dbReference type="NCBI Taxonomy" id="1802407"/>
    <lineage>
        <taxon>Bacteria</taxon>
        <taxon>Candidatus Uhriibacteriota</taxon>
    </lineage>
</organism>
<dbReference type="SUPFAM" id="SSF53807">
    <property type="entry name" value="Helical backbone' metal receptor"/>
    <property type="match status" value="1"/>
</dbReference>
<dbReference type="Proteomes" id="UP000178723">
    <property type="component" value="Unassembled WGS sequence"/>
</dbReference>
<reference evidence="2 3" key="1">
    <citation type="journal article" date="2016" name="Nat. Commun.">
        <title>Thousands of microbial genomes shed light on interconnected biogeochemical processes in an aquifer system.</title>
        <authorList>
            <person name="Anantharaman K."/>
            <person name="Brown C.T."/>
            <person name="Hug L.A."/>
            <person name="Sharon I."/>
            <person name="Castelle C.J."/>
            <person name="Probst A.J."/>
            <person name="Thomas B.C."/>
            <person name="Singh A."/>
            <person name="Wilkins M.J."/>
            <person name="Karaoz U."/>
            <person name="Brodie E.L."/>
            <person name="Williams K.H."/>
            <person name="Hubbard S.S."/>
            <person name="Banfield J.F."/>
        </authorList>
    </citation>
    <scope>NUCLEOTIDE SEQUENCE [LARGE SCALE GENOMIC DNA]</scope>
</reference>
<dbReference type="PANTHER" id="PTHR42860">
    <property type="entry name" value="VITAMIN B12-BINDING PROTEIN"/>
    <property type="match status" value="1"/>
</dbReference>
<evidence type="ECO:0000313" key="2">
    <source>
        <dbReference type="EMBL" id="OGL87341.1"/>
    </source>
</evidence>
<dbReference type="InterPro" id="IPR051030">
    <property type="entry name" value="Vitamin_B12-ABC_binding"/>
</dbReference>
<dbReference type="PROSITE" id="PS50983">
    <property type="entry name" value="FE_B12_PBP"/>
    <property type="match status" value="1"/>
</dbReference>
<comment type="caution">
    <text evidence="2">The sequence shown here is derived from an EMBL/GenBank/DDBJ whole genome shotgun (WGS) entry which is preliminary data.</text>
</comment>
<dbReference type="AlphaFoldDB" id="A0A1F7VA54"/>
<proteinExistence type="predicted"/>
<dbReference type="InterPro" id="IPR002491">
    <property type="entry name" value="ABC_transptr_periplasmic_BD"/>
</dbReference>
<sequence length="253" mass="28470">MRIVSLAPVMTEILYALGAADDIAAVTRFCDWPPEARQKEQIGAWINFEPAKLNELKPDLIFASYYMPESLRQWEGAGQLLHFEPRNLWEVFDSIRAIGEAVGKSQRADEVVAEMKSGFAKIRLHPLEYRPRVYMEEWFQPPLAAGNWVPEVAAIAGGEEIIAEVSRPSKTFSLAALSLADPDLIVCHWQGWGDRTDLGRIVERPGWQELRAMAENKIFFLDDALINRPGPRLVQGARALNKIFSGAKDLLQV</sequence>
<feature type="domain" description="Fe/B12 periplasmic-binding" evidence="1">
    <location>
        <begin position="2"/>
        <end position="248"/>
    </location>
</feature>
<protein>
    <recommendedName>
        <fullName evidence="1">Fe/B12 periplasmic-binding domain-containing protein</fullName>
    </recommendedName>
</protein>
<dbReference type="Pfam" id="PF01497">
    <property type="entry name" value="Peripla_BP_2"/>
    <property type="match status" value="1"/>
</dbReference>
<dbReference type="STRING" id="1802407.A3I40_04010"/>
<evidence type="ECO:0000313" key="3">
    <source>
        <dbReference type="Proteomes" id="UP000178723"/>
    </source>
</evidence>
<dbReference type="EMBL" id="MGEP01000019">
    <property type="protein sequence ID" value="OGL87341.1"/>
    <property type="molecule type" value="Genomic_DNA"/>
</dbReference>
<evidence type="ECO:0000259" key="1">
    <source>
        <dbReference type="PROSITE" id="PS50983"/>
    </source>
</evidence>
<dbReference type="PANTHER" id="PTHR42860:SF2">
    <property type="entry name" value="BLL4160 PROTEIN"/>
    <property type="match status" value="1"/>
</dbReference>
<dbReference type="Gene3D" id="3.40.50.1980">
    <property type="entry name" value="Nitrogenase molybdenum iron protein domain"/>
    <property type="match status" value="2"/>
</dbReference>